<evidence type="ECO:0000259" key="8">
    <source>
        <dbReference type="SMART" id="SM00813"/>
    </source>
</evidence>
<evidence type="ECO:0000256" key="5">
    <source>
        <dbReference type="ARBA" id="ARBA00022801"/>
    </source>
</evidence>
<reference evidence="9 10" key="1">
    <citation type="submission" date="2022-02" db="EMBL/GenBank/DDBJ databases">
        <authorList>
            <person name="Min J."/>
        </authorList>
    </citation>
    <scope>NUCLEOTIDE SEQUENCE [LARGE SCALE GENOMIC DNA]</scope>
    <source>
        <strain evidence="9 10">GR10-1</strain>
    </source>
</reference>
<dbReference type="InterPro" id="IPR013780">
    <property type="entry name" value="Glyco_hydro_b"/>
</dbReference>
<evidence type="ECO:0000256" key="1">
    <source>
        <dbReference type="ARBA" id="ARBA00001462"/>
    </source>
</evidence>
<dbReference type="Pfam" id="PF06964">
    <property type="entry name" value="Alpha-L-AF_C"/>
    <property type="match status" value="1"/>
</dbReference>
<evidence type="ECO:0000256" key="7">
    <source>
        <dbReference type="ARBA" id="ARBA00023295"/>
    </source>
</evidence>
<dbReference type="SMART" id="SM00813">
    <property type="entry name" value="Alpha-L-AF_C"/>
    <property type="match status" value="1"/>
</dbReference>
<proteinExistence type="inferred from homology"/>
<comment type="caution">
    <text evidence="9">The sequence shown here is derived from an EMBL/GenBank/DDBJ whole genome shotgun (WGS) entry which is preliminary data.</text>
</comment>
<comment type="similarity">
    <text evidence="2">Belongs to the glycosyl hydrolase 51 family.</text>
</comment>
<dbReference type="SUPFAM" id="SSF51011">
    <property type="entry name" value="Glycosyl hydrolase domain"/>
    <property type="match status" value="1"/>
</dbReference>
<name>A0ABS9SLD9_9BACT</name>
<evidence type="ECO:0000313" key="10">
    <source>
        <dbReference type="Proteomes" id="UP001202248"/>
    </source>
</evidence>
<evidence type="ECO:0000313" key="9">
    <source>
        <dbReference type="EMBL" id="MCH5599184.1"/>
    </source>
</evidence>
<dbReference type="Gene3D" id="3.20.20.80">
    <property type="entry name" value="Glycosidases"/>
    <property type="match status" value="1"/>
</dbReference>
<comment type="subunit">
    <text evidence="3">Homohexamer; trimer of dimers.</text>
</comment>
<evidence type="ECO:0000256" key="2">
    <source>
        <dbReference type="ARBA" id="ARBA00007186"/>
    </source>
</evidence>
<comment type="catalytic activity">
    <reaction evidence="1">
        <text>Hydrolysis of terminal non-reducing alpha-L-arabinofuranoside residues in alpha-L-arabinosides.</text>
        <dbReference type="EC" id="3.2.1.55"/>
    </reaction>
</comment>
<accession>A0ABS9SLD9</accession>
<dbReference type="Proteomes" id="UP001202248">
    <property type="component" value="Unassembled WGS sequence"/>
</dbReference>
<protein>
    <recommendedName>
        <fullName evidence="4">non-reducing end alpha-L-arabinofuranosidase</fullName>
        <ecNumber evidence="4">3.2.1.55</ecNumber>
    </recommendedName>
</protein>
<evidence type="ECO:0000256" key="6">
    <source>
        <dbReference type="ARBA" id="ARBA00023277"/>
    </source>
</evidence>
<sequence length="403" mass="45224">MVNTNWGGVSEDNSFGTHEFLELCTLLNTEPYVAGNVGSGTVEEMAKWVEYLNSPAQSTMTELRKQNGRTEPWKVTYWGVGNESWGCGGNMTPEYYSDLYKRYATYARNYPGAPLKKIASGANAGDYRWTEVLMKNIPRHQMWGVTLHYYTLPTGDWGKKGSATEFNETQYFNTMKNCLHMEELVQKHSAIMDKYDKEKRVALVVDEWGIWTDVEPGTNPGFLYQQNSLRDALIAGTTLNIFNNHADRVKMANLAQTVNVLQSIVLTKGKEMLLTPTYYVFDLYTKHMDAKLVPFSFTAPDYVNGENKIPAVNASASLDSTGKIHITLVNIDANKDIMIKAALKGKSYKSVDGRILTSEKFNDINTFENKNKVVPVPFKGASIEKGELVVKLPKLSVISLTLN</sequence>
<dbReference type="SUPFAM" id="SSF51445">
    <property type="entry name" value="(Trans)glycosidases"/>
    <property type="match status" value="1"/>
</dbReference>
<dbReference type="Pfam" id="PF22848">
    <property type="entry name" value="ASD1_dom"/>
    <property type="match status" value="1"/>
</dbReference>
<dbReference type="PANTHER" id="PTHR43576">
    <property type="entry name" value="ALPHA-L-ARABINOFURANOSIDASE C-RELATED"/>
    <property type="match status" value="1"/>
</dbReference>
<gene>
    <name evidence="9" type="ORF">MKP09_15340</name>
</gene>
<dbReference type="InterPro" id="IPR010720">
    <property type="entry name" value="Alpha-L-AF_C"/>
</dbReference>
<dbReference type="PANTHER" id="PTHR43576:SF2">
    <property type="entry name" value="INTRACELLULAR EXO-ALPHA-L-ARABINOFURANOSIDASE 2"/>
    <property type="match status" value="1"/>
</dbReference>
<dbReference type="EC" id="3.2.1.55" evidence="4"/>
<dbReference type="Gene3D" id="2.60.40.1180">
    <property type="entry name" value="Golgi alpha-mannosidase II"/>
    <property type="match status" value="1"/>
</dbReference>
<dbReference type="EMBL" id="JAKWBL010000003">
    <property type="protein sequence ID" value="MCH5599184.1"/>
    <property type="molecule type" value="Genomic_DNA"/>
</dbReference>
<dbReference type="InterPro" id="IPR055235">
    <property type="entry name" value="ASD1_cat"/>
</dbReference>
<evidence type="ECO:0000256" key="4">
    <source>
        <dbReference type="ARBA" id="ARBA00012670"/>
    </source>
</evidence>
<keyword evidence="6" id="KW-0119">Carbohydrate metabolism</keyword>
<feature type="domain" description="Alpha-L-arabinofuranosidase C-terminal" evidence="8">
    <location>
        <begin position="206"/>
        <end position="396"/>
    </location>
</feature>
<dbReference type="InterPro" id="IPR017853">
    <property type="entry name" value="GH"/>
</dbReference>
<dbReference type="RefSeq" id="WP_240830860.1">
    <property type="nucleotide sequence ID" value="NZ_JAKWBL010000003.1"/>
</dbReference>
<organism evidence="9 10">
    <name type="scientific">Niabella ginsengisoli</name>
    <dbReference type="NCBI Taxonomy" id="522298"/>
    <lineage>
        <taxon>Bacteria</taxon>
        <taxon>Pseudomonadati</taxon>
        <taxon>Bacteroidota</taxon>
        <taxon>Chitinophagia</taxon>
        <taxon>Chitinophagales</taxon>
        <taxon>Chitinophagaceae</taxon>
        <taxon>Niabella</taxon>
    </lineage>
</organism>
<keyword evidence="7" id="KW-0326">Glycosidase</keyword>
<evidence type="ECO:0000256" key="3">
    <source>
        <dbReference type="ARBA" id="ARBA00011165"/>
    </source>
</evidence>
<keyword evidence="5" id="KW-0378">Hydrolase</keyword>
<keyword evidence="10" id="KW-1185">Reference proteome</keyword>